<dbReference type="AlphaFoldDB" id="A0A0G4KZY4"/>
<evidence type="ECO:0000256" key="1">
    <source>
        <dbReference type="SAM" id="MobiDB-lite"/>
    </source>
</evidence>
<dbReference type="OrthoDB" id="5428737at2759"/>
<keyword evidence="6" id="KW-1185">Reference proteome</keyword>
<evidence type="ECO:0000313" key="4">
    <source>
        <dbReference type="EMBL" id="CRK35104.1"/>
    </source>
</evidence>
<dbReference type="InterPro" id="IPR013715">
    <property type="entry name" value="DUF1746"/>
</dbReference>
<feature type="domain" description="DUF1746" evidence="2">
    <location>
        <begin position="72"/>
        <end position="187"/>
    </location>
</feature>
<dbReference type="GO" id="GO:0005783">
    <property type="term" value="C:endoplasmic reticulum"/>
    <property type="evidence" value="ECO:0007669"/>
    <property type="project" value="TreeGrafter"/>
</dbReference>
<name>A0A0G4KZY4_VERLO</name>
<protein>
    <submittedName>
        <fullName evidence="5">DSC E3 ubiquitin ligase complex subunit 4 like protein</fullName>
    </submittedName>
</protein>
<proteinExistence type="predicted"/>
<feature type="region of interest" description="Disordered" evidence="1">
    <location>
        <begin position="257"/>
        <end position="278"/>
    </location>
</feature>
<evidence type="ECO:0000259" key="2">
    <source>
        <dbReference type="Pfam" id="PF08508"/>
    </source>
</evidence>
<dbReference type="EMBL" id="CVQH01023416">
    <property type="protein sequence ID" value="CRK35104.1"/>
    <property type="molecule type" value="Genomic_DNA"/>
</dbReference>
<reference evidence="5" key="2">
    <citation type="journal article" date="2021" name="Mol. Plant Pathol.">
        <title>A 20-kb lineage-specific genomic region tames virulence in pathogenic amphidiploid Verticillium longisporum.</title>
        <authorList>
            <person name="Harting R."/>
            <person name="Starke J."/>
            <person name="Kusch H."/>
            <person name="Poggeler S."/>
            <person name="Maurus I."/>
            <person name="Schluter R."/>
            <person name="Landesfeind M."/>
            <person name="Bulla I."/>
            <person name="Nowrousian M."/>
            <person name="de Jonge R."/>
            <person name="Stahlhut G."/>
            <person name="Hoff K.J."/>
            <person name="Asshauer K.P."/>
            <person name="Thurmer A."/>
            <person name="Stanke M."/>
            <person name="Daniel R."/>
            <person name="Morgenstern B."/>
            <person name="Thomma B.P.H.J."/>
            <person name="Kronstad J.W."/>
            <person name="Braus-Stromeyer S.A."/>
            <person name="Braus G.H."/>
        </authorList>
    </citation>
    <scope>NUCLEOTIDE SEQUENCE</scope>
    <source>
        <strain evidence="5">Vl32</strain>
    </source>
</reference>
<dbReference type="PANTHER" id="PTHR39405:SF1">
    <property type="entry name" value="DSC E3 UBIQUITIN LIGASE COMPLEX SUBUNIT 4"/>
    <property type="match status" value="1"/>
</dbReference>
<evidence type="ECO:0000313" key="7">
    <source>
        <dbReference type="Proteomes" id="UP000045706"/>
    </source>
</evidence>
<feature type="region of interest" description="Disordered" evidence="1">
    <location>
        <begin position="219"/>
        <end position="243"/>
    </location>
</feature>
<dbReference type="InterPro" id="IPR038967">
    <property type="entry name" value="Dsc4-like"/>
</dbReference>
<dbReference type="Proteomes" id="UP000044602">
    <property type="component" value="Unassembled WGS sequence"/>
</dbReference>
<accession>A0A0G4KZY4</accession>
<feature type="compositionally biased region" description="Basic residues" evidence="1">
    <location>
        <begin position="43"/>
        <end position="52"/>
    </location>
</feature>
<dbReference type="GO" id="GO:0032933">
    <property type="term" value="P:SREBP signaling pathway"/>
    <property type="evidence" value="ECO:0007669"/>
    <property type="project" value="InterPro"/>
</dbReference>
<dbReference type="EMBL" id="JAEMWZ010000153">
    <property type="protein sequence ID" value="KAG7133753.1"/>
    <property type="molecule type" value="Genomic_DNA"/>
</dbReference>
<dbReference type="GO" id="GO:0044695">
    <property type="term" value="C:Dsc E3 ubiquitin ligase complex"/>
    <property type="evidence" value="ECO:0007669"/>
    <property type="project" value="InterPro"/>
</dbReference>
<dbReference type="Pfam" id="PF08508">
    <property type="entry name" value="DUF1746"/>
    <property type="match status" value="1"/>
</dbReference>
<gene>
    <name evidence="4" type="ORF">BN1708_006619</name>
    <name evidence="3" type="ORF">BN1723_010650</name>
    <name evidence="5" type="ORF">HYQ45_008182</name>
</gene>
<feature type="compositionally biased region" description="Basic and acidic residues" evidence="1">
    <location>
        <begin position="223"/>
        <end position="234"/>
    </location>
</feature>
<dbReference type="Proteomes" id="UP000689129">
    <property type="component" value="Unassembled WGS sequence"/>
</dbReference>
<dbReference type="PANTHER" id="PTHR39405">
    <property type="entry name" value="DSC E3 UBIQUITIN LIGASE COMPLEX SUBUNIT 4"/>
    <property type="match status" value="1"/>
</dbReference>
<dbReference type="EMBL" id="CVQI01005891">
    <property type="protein sequence ID" value="CRK15358.1"/>
    <property type="molecule type" value="Genomic_DNA"/>
</dbReference>
<dbReference type="Proteomes" id="UP000045706">
    <property type="component" value="Unassembled WGS sequence"/>
</dbReference>
<feature type="region of interest" description="Disordered" evidence="1">
    <location>
        <begin position="1"/>
        <end position="53"/>
    </location>
</feature>
<dbReference type="STRING" id="100787.A0A0G4KZY4"/>
<reference evidence="6 7" key="1">
    <citation type="submission" date="2015-05" db="EMBL/GenBank/DDBJ databases">
        <authorList>
            <person name="Fogelqvist Johan"/>
        </authorList>
    </citation>
    <scope>NUCLEOTIDE SEQUENCE [LARGE SCALE GENOMIC DNA]</scope>
    <source>
        <strain evidence="4">VL1</strain>
        <strain evidence="3">VL2</strain>
    </source>
</reference>
<evidence type="ECO:0000313" key="5">
    <source>
        <dbReference type="EMBL" id="KAG7133753.1"/>
    </source>
</evidence>
<organism evidence="3 7">
    <name type="scientific">Verticillium longisporum</name>
    <name type="common">Verticillium dahliae var. longisporum</name>
    <dbReference type="NCBI Taxonomy" id="100787"/>
    <lineage>
        <taxon>Eukaryota</taxon>
        <taxon>Fungi</taxon>
        <taxon>Dikarya</taxon>
        <taxon>Ascomycota</taxon>
        <taxon>Pezizomycotina</taxon>
        <taxon>Sordariomycetes</taxon>
        <taxon>Hypocreomycetidae</taxon>
        <taxon>Glomerellales</taxon>
        <taxon>Plectosphaerellaceae</taxon>
        <taxon>Verticillium</taxon>
    </lineage>
</organism>
<evidence type="ECO:0000313" key="6">
    <source>
        <dbReference type="Proteomes" id="UP000044602"/>
    </source>
</evidence>
<evidence type="ECO:0000313" key="3">
    <source>
        <dbReference type="EMBL" id="CRK15358.1"/>
    </source>
</evidence>
<sequence>MNDASPPISPASRTNSTANQRDETHVPDGPSSAGRDHEPGTRSSRRRRRRKTIKPDAGLVKKLDFMTHLLKNLDMLVYAELAAQYYMECSAVRFFMRAWCQQNFLSPKPDDWPIPLPAIQAQILSVFFPALLCVLAHIFESLPTAGETSRGYLHGGMIVDFIGQKPPASRLTLLALDLVILAVQGLMLAGHVERERLRLITRPKRSRLITALSEDLGAADSIPEGREHHSDENHGAGVADGEENGGIEMQSLRRNDSQPLGAEGHAEERRPFLSDTPIAPPTRRIALIDVMNSGNGMLRDLDVFHTLRNSTPDFWGAVGHALQSIGYQATLARIAGRARTLAFGSNQTAR</sequence>